<proteinExistence type="predicted"/>
<comment type="caution">
    <text evidence="2">The sequence shown here is derived from an EMBL/GenBank/DDBJ whole genome shotgun (WGS) entry which is preliminary data.</text>
</comment>
<organism evidence="2 3">
    <name type="scientific">Streptomyces macrosporus</name>
    <dbReference type="NCBI Taxonomy" id="44032"/>
    <lineage>
        <taxon>Bacteria</taxon>
        <taxon>Bacillati</taxon>
        <taxon>Actinomycetota</taxon>
        <taxon>Actinomycetes</taxon>
        <taxon>Kitasatosporales</taxon>
        <taxon>Streptomycetaceae</taxon>
        <taxon>Streptomyces</taxon>
    </lineage>
</organism>
<protein>
    <submittedName>
        <fullName evidence="2">Uncharacterized protein</fullName>
    </submittedName>
</protein>
<dbReference type="NCBIfam" id="NF046122">
    <property type="entry name" value="morpho_MmpA"/>
    <property type="match status" value="1"/>
</dbReference>
<dbReference type="EMBL" id="BAAASZ010000003">
    <property type="protein sequence ID" value="GAA2424848.1"/>
    <property type="molecule type" value="Genomic_DNA"/>
</dbReference>
<feature type="transmembrane region" description="Helical" evidence="1">
    <location>
        <begin position="20"/>
        <end position="48"/>
    </location>
</feature>
<evidence type="ECO:0000313" key="2">
    <source>
        <dbReference type="EMBL" id="GAA2424848.1"/>
    </source>
</evidence>
<keyword evidence="1" id="KW-0472">Membrane</keyword>
<gene>
    <name evidence="2" type="ORF">GCM10010405_04130</name>
</gene>
<accession>A0ABP5WDG0</accession>
<reference evidence="3" key="1">
    <citation type="journal article" date="2019" name="Int. J. Syst. Evol. Microbiol.">
        <title>The Global Catalogue of Microorganisms (GCM) 10K type strain sequencing project: providing services to taxonomists for standard genome sequencing and annotation.</title>
        <authorList>
            <consortium name="The Broad Institute Genomics Platform"/>
            <consortium name="The Broad Institute Genome Sequencing Center for Infectious Disease"/>
            <person name="Wu L."/>
            <person name="Ma J."/>
        </authorList>
    </citation>
    <scope>NUCLEOTIDE SEQUENCE [LARGE SCALE GENOMIC DNA]</scope>
    <source>
        <strain evidence="3">JCM 6305</strain>
    </source>
</reference>
<sequence length="50" mass="5138">MENTYAHPEATSVPAGFERGLAVAFALAGTLAVGWLVGMVYVIATWALGG</sequence>
<keyword evidence="1" id="KW-0812">Transmembrane</keyword>
<evidence type="ECO:0000256" key="1">
    <source>
        <dbReference type="SAM" id="Phobius"/>
    </source>
</evidence>
<keyword evidence="1" id="KW-1133">Transmembrane helix</keyword>
<keyword evidence="3" id="KW-1185">Reference proteome</keyword>
<name>A0ABP5WDG0_9ACTN</name>
<dbReference type="Proteomes" id="UP001501638">
    <property type="component" value="Unassembled WGS sequence"/>
</dbReference>
<dbReference type="InterPro" id="IPR059130">
    <property type="entry name" value="MmpA_put"/>
</dbReference>
<evidence type="ECO:0000313" key="3">
    <source>
        <dbReference type="Proteomes" id="UP001501638"/>
    </source>
</evidence>